<dbReference type="Proteomes" id="UP001501444">
    <property type="component" value="Unassembled WGS sequence"/>
</dbReference>
<accession>A0ABP5V8I6</accession>
<dbReference type="Pfam" id="PF12840">
    <property type="entry name" value="HTH_20"/>
    <property type="match status" value="1"/>
</dbReference>
<evidence type="ECO:0000313" key="2">
    <source>
        <dbReference type="EMBL" id="GAA2396557.1"/>
    </source>
</evidence>
<reference evidence="3" key="1">
    <citation type="journal article" date="2019" name="Int. J. Syst. Evol. Microbiol.">
        <title>The Global Catalogue of Microorganisms (GCM) 10K type strain sequencing project: providing services to taxonomists for standard genome sequencing and annotation.</title>
        <authorList>
            <consortium name="The Broad Institute Genomics Platform"/>
            <consortium name="The Broad Institute Genome Sequencing Center for Infectious Disease"/>
            <person name="Wu L."/>
            <person name="Ma J."/>
        </authorList>
    </citation>
    <scope>NUCLEOTIDE SEQUENCE [LARGE SCALE GENOMIC DNA]</scope>
    <source>
        <strain evidence="3">JCM 3272</strain>
    </source>
</reference>
<name>A0ABP5V8I6_9ACTN</name>
<dbReference type="SMART" id="SM00418">
    <property type="entry name" value="HTH_ARSR"/>
    <property type="match status" value="1"/>
</dbReference>
<keyword evidence="3" id="KW-1185">Reference proteome</keyword>
<dbReference type="InterPro" id="IPR036388">
    <property type="entry name" value="WH-like_DNA-bd_sf"/>
</dbReference>
<feature type="domain" description="HTH arsR-type" evidence="1">
    <location>
        <begin position="8"/>
        <end position="90"/>
    </location>
</feature>
<dbReference type="PANTHER" id="PTHR38600">
    <property type="entry name" value="TRANSCRIPTIONAL REGULATORY PROTEIN"/>
    <property type="match status" value="1"/>
</dbReference>
<dbReference type="InterPro" id="IPR036390">
    <property type="entry name" value="WH_DNA-bd_sf"/>
</dbReference>
<dbReference type="InterPro" id="IPR011991">
    <property type="entry name" value="ArsR-like_HTH"/>
</dbReference>
<protein>
    <submittedName>
        <fullName evidence="2">Helix-turn-helix domain-containing protein</fullName>
    </submittedName>
</protein>
<gene>
    <name evidence="2" type="ORF">GCM10010170_112510</name>
</gene>
<evidence type="ECO:0000259" key="1">
    <source>
        <dbReference type="SMART" id="SM00418"/>
    </source>
</evidence>
<comment type="caution">
    <text evidence="2">The sequence shown here is derived from an EMBL/GenBank/DDBJ whole genome shotgun (WGS) entry which is preliminary data.</text>
</comment>
<proteinExistence type="predicted"/>
<dbReference type="EMBL" id="BAAARV010000145">
    <property type="protein sequence ID" value="GAA2396557.1"/>
    <property type="molecule type" value="Genomic_DNA"/>
</dbReference>
<dbReference type="Gene3D" id="1.10.10.10">
    <property type="entry name" value="Winged helix-like DNA-binding domain superfamily/Winged helix DNA-binding domain"/>
    <property type="match status" value="1"/>
</dbReference>
<dbReference type="RefSeq" id="WP_344621037.1">
    <property type="nucleotide sequence ID" value="NZ_BAAARV010000145.1"/>
</dbReference>
<organism evidence="2 3">
    <name type="scientific">Dactylosporangium salmoneum</name>
    <dbReference type="NCBI Taxonomy" id="53361"/>
    <lineage>
        <taxon>Bacteria</taxon>
        <taxon>Bacillati</taxon>
        <taxon>Actinomycetota</taxon>
        <taxon>Actinomycetes</taxon>
        <taxon>Micromonosporales</taxon>
        <taxon>Micromonosporaceae</taxon>
        <taxon>Dactylosporangium</taxon>
    </lineage>
</organism>
<evidence type="ECO:0000313" key="3">
    <source>
        <dbReference type="Proteomes" id="UP001501444"/>
    </source>
</evidence>
<dbReference type="InterPro" id="IPR001845">
    <property type="entry name" value="HTH_ArsR_DNA-bd_dom"/>
</dbReference>
<dbReference type="CDD" id="cd00090">
    <property type="entry name" value="HTH_ARSR"/>
    <property type="match status" value="1"/>
</dbReference>
<dbReference type="PANTHER" id="PTHR38600:SF2">
    <property type="entry name" value="SLL0088 PROTEIN"/>
    <property type="match status" value="1"/>
</dbReference>
<dbReference type="SUPFAM" id="SSF46785">
    <property type="entry name" value="Winged helix' DNA-binding domain"/>
    <property type="match status" value="1"/>
</dbReference>
<sequence length="180" mass="20214">MRILTDVDALKALAHPLRQQMLTRLQRGGAATSAELAVEFQVDRGAASYHLRQLERYGFIEEDAGRSAGRRRYWRAIPQDVRLPRRAEDPEVAAAADEIGRLWLERAERELAGYLADREAFGAFADAAQHSFGSTVLTAEELTQFAEEYIALLSRWHREPDRASPGGRPISVVFHAFPTP</sequence>